<feature type="domain" description="SMODS and SLOG-associating 2TM effector" evidence="3">
    <location>
        <begin position="106"/>
        <end position="224"/>
    </location>
</feature>
<feature type="region of interest" description="Disordered" evidence="1">
    <location>
        <begin position="233"/>
        <end position="256"/>
    </location>
</feature>
<evidence type="ECO:0000259" key="3">
    <source>
        <dbReference type="Pfam" id="PF18142"/>
    </source>
</evidence>
<dbReference type="EMBL" id="JBANMG010000001">
    <property type="protein sequence ID" value="KAK6958042.1"/>
    <property type="molecule type" value="Genomic_DNA"/>
</dbReference>
<keyword evidence="5" id="KW-1185">Reference proteome</keyword>
<name>A0AAX6N0T5_9PEZI</name>
<dbReference type="Pfam" id="PF18142">
    <property type="entry name" value="SLATT_fungal"/>
    <property type="match status" value="1"/>
</dbReference>
<accession>A0AAX6N0T5</accession>
<feature type="transmembrane region" description="Helical" evidence="2">
    <location>
        <begin position="122"/>
        <end position="144"/>
    </location>
</feature>
<sequence length="256" mass="27843">MASTIYPSKDNNPHRSHIPRLNIDAAMASQPPSAPPSPKPTSGNGNAPPKPKDHGKDTYRLLSHIEWVQFCRGVGVFKDDESEEVIRPTSTLWPPKGFRDGLYQDVLTEKTKFTYMFHSVDIVSWLLMLLQIAMGAVLTALGSVSSAKNGTAITSIAAVNTCVGGILALLHNSGLPARYRSDRNEFYKLEEHIKSIVDTALVPSDQDINAVLAGCFEMFRHARQTVQNNIPASYTTAPTSGKAPSISASKAVEPKK</sequence>
<keyword evidence="2" id="KW-1133">Transmembrane helix</keyword>
<dbReference type="Proteomes" id="UP001369815">
    <property type="component" value="Unassembled WGS sequence"/>
</dbReference>
<reference evidence="4 5" key="1">
    <citation type="journal article" date="2024" name="Front Chem Biol">
        <title>Unveiling the potential of Daldinia eschscholtzii MFLUCC 19-0629 through bioactivity and bioinformatics studies for enhanced sustainable agriculture production.</title>
        <authorList>
            <person name="Brooks S."/>
            <person name="Weaver J.A."/>
            <person name="Klomchit A."/>
            <person name="Alharthi S.A."/>
            <person name="Onlamun T."/>
            <person name="Nurani R."/>
            <person name="Vong T.K."/>
            <person name="Alberti F."/>
            <person name="Greco C."/>
        </authorList>
    </citation>
    <scope>NUCLEOTIDE SEQUENCE [LARGE SCALE GENOMIC DNA]</scope>
    <source>
        <strain evidence="4">MFLUCC 19-0629</strain>
    </source>
</reference>
<evidence type="ECO:0000313" key="5">
    <source>
        <dbReference type="Proteomes" id="UP001369815"/>
    </source>
</evidence>
<keyword evidence="2" id="KW-0812">Transmembrane</keyword>
<feature type="region of interest" description="Disordered" evidence="1">
    <location>
        <begin position="1"/>
        <end position="56"/>
    </location>
</feature>
<dbReference type="AlphaFoldDB" id="A0AAX6N0T5"/>
<dbReference type="PANTHER" id="PTHR38793">
    <property type="entry name" value="SLATT_FUNGAL DOMAIN-CONTAINING PROTEIN-RELATED"/>
    <property type="match status" value="1"/>
</dbReference>
<protein>
    <recommendedName>
        <fullName evidence="3">SMODS and SLOG-associating 2TM effector domain-containing protein</fullName>
    </recommendedName>
</protein>
<evidence type="ECO:0000313" key="4">
    <source>
        <dbReference type="EMBL" id="KAK6958042.1"/>
    </source>
</evidence>
<gene>
    <name evidence="4" type="ORF">Daesc_000835</name>
</gene>
<evidence type="ECO:0000256" key="2">
    <source>
        <dbReference type="SAM" id="Phobius"/>
    </source>
</evidence>
<organism evidence="4 5">
    <name type="scientific">Daldinia eschscholtzii</name>
    <dbReference type="NCBI Taxonomy" id="292717"/>
    <lineage>
        <taxon>Eukaryota</taxon>
        <taxon>Fungi</taxon>
        <taxon>Dikarya</taxon>
        <taxon>Ascomycota</taxon>
        <taxon>Pezizomycotina</taxon>
        <taxon>Sordariomycetes</taxon>
        <taxon>Xylariomycetidae</taxon>
        <taxon>Xylariales</taxon>
        <taxon>Hypoxylaceae</taxon>
        <taxon>Daldinia</taxon>
    </lineage>
</organism>
<dbReference type="InterPro" id="IPR041622">
    <property type="entry name" value="SLATT_fungi"/>
</dbReference>
<keyword evidence="2" id="KW-0472">Membrane</keyword>
<feature type="transmembrane region" description="Helical" evidence="2">
    <location>
        <begin position="150"/>
        <end position="170"/>
    </location>
</feature>
<comment type="caution">
    <text evidence="4">The sequence shown here is derived from an EMBL/GenBank/DDBJ whole genome shotgun (WGS) entry which is preliminary data.</text>
</comment>
<evidence type="ECO:0000256" key="1">
    <source>
        <dbReference type="SAM" id="MobiDB-lite"/>
    </source>
</evidence>
<feature type="compositionally biased region" description="Polar residues" evidence="1">
    <location>
        <begin position="1"/>
        <end position="10"/>
    </location>
</feature>
<proteinExistence type="predicted"/>
<dbReference type="NCBIfam" id="NF033635">
    <property type="entry name" value="SLATT_fungal"/>
    <property type="match status" value="1"/>
</dbReference>
<dbReference type="PANTHER" id="PTHR38793:SF1">
    <property type="entry name" value="SMODS AND SLOG-ASSOCIATING 2TM EFFECTOR DOMAIN-CONTAINING PROTEIN"/>
    <property type="match status" value="1"/>
</dbReference>